<proteinExistence type="predicted"/>
<name>A0A371IP44_9FIRM</name>
<gene>
    <name evidence="1" type="ORF">BBG48_000630</name>
</gene>
<evidence type="ECO:0000313" key="2">
    <source>
        <dbReference type="Proteomes" id="UP000093352"/>
    </source>
</evidence>
<dbReference type="EMBL" id="MBEW02000001">
    <property type="protein sequence ID" value="RDY22255.1"/>
    <property type="molecule type" value="Genomic_DNA"/>
</dbReference>
<accession>A0A371IP44</accession>
<evidence type="ECO:0000313" key="1">
    <source>
        <dbReference type="EMBL" id="RDY22255.1"/>
    </source>
</evidence>
<dbReference type="AlphaFoldDB" id="A0A371IP44"/>
<dbReference type="Proteomes" id="UP000093352">
    <property type="component" value="Unassembled WGS sequence"/>
</dbReference>
<dbReference type="Pfam" id="PF19524">
    <property type="entry name" value="DUF6054"/>
    <property type="match status" value="1"/>
</dbReference>
<sequence length="134" mass="15177">MEKISCNKFIIVERVWTMEYNTFTLKRKSDNNFDSLVKFFEQYSGSKLVSKKLRGNNSFKIGLFVFEQYFFRNGSSASATVMVVDDGVEQIVDVVSSAGGVGLFNFSWGAEASYAKQMKTVLENEGFVLDELED</sequence>
<dbReference type="InterPro" id="IPR046117">
    <property type="entry name" value="DUF6054"/>
</dbReference>
<dbReference type="STRING" id="1871336.BBG48_00925"/>
<keyword evidence="2" id="KW-1185">Reference proteome</keyword>
<comment type="caution">
    <text evidence="1">The sequence shown here is derived from an EMBL/GenBank/DDBJ whole genome shotgun (WGS) entry which is preliminary data.</text>
</comment>
<reference evidence="1 2" key="1">
    <citation type="journal article" date="2016" name="Genome Announc.">
        <title>Draft Genome Sequence of Criibacterium bergeronii gen. nov., sp. nov., Strain CCRI-22567T, Isolated from a Vaginal Sample from a Woman with Bacterial Vaginosis.</title>
        <authorList>
            <person name="Maheux A.F."/>
            <person name="Berube E."/>
            <person name="Boudreau D.K."/>
            <person name="Raymond F."/>
            <person name="Corbeil J."/>
            <person name="Roy P.H."/>
            <person name="Boissinot M."/>
            <person name="Omar R.F."/>
        </authorList>
    </citation>
    <scope>NUCLEOTIDE SEQUENCE [LARGE SCALE GENOMIC DNA]</scope>
    <source>
        <strain evidence="1 2">CCRI-22567</strain>
    </source>
</reference>
<organism evidence="1 2">
    <name type="scientific">Criibacterium bergeronii</name>
    <dbReference type="NCBI Taxonomy" id="1871336"/>
    <lineage>
        <taxon>Bacteria</taxon>
        <taxon>Bacillati</taxon>
        <taxon>Bacillota</taxon>
        <taxon>Clostridia</taxon>
        <taxon>Peptostreptococcales</taxon>
        <taxon>Filifactoraceae</taxon>
        <taxon>Criibacterium</taxon>
    </lineage>
</organism>
<protein>
    <submittedName>
        <fullName evidence="1">Uncharacterized protein</fullName>
    </submittedName>
</protein>